<dbReference type="EMBL" id="CAKLBY020000227">
    <property type="protein sequence ID" value="CAK7937625.1"/>
    <property type="molecule type" value="Genomic_DNA"/>
</dbReference>
<dbReference type="SUPFAM" id="SSF52540">
    <property type="entry name" value="P-loop containing nucleoside triphosphate hydrolases"/>
    <property type="match status" value="1"/>
</dbReference>
<dbReference type="GO" id="GO:0000724">
    <property type="term" value="P:double-strand break repair via homologous recombination"/>
    <property type="evidence" value="ECO:0007669"/>
    <property type="project" value="TreeGrafter"/>
</dbReference>
<gene>
    <name evidence="13" type="ORF">PM001_LOCUS22775</name>
</gene>
<feature type="domain" description="Helicase ATP-binding" evidence="11">
    <location>
        <begin position="52"/>
        <end position="225"/>
    </location>
</feature>
<evidence type="ECO:0000256" key="6">
    <source>
        <dbReference type="ARBA" id="ARBA00023125"/>
    </source>
</evidence>
<comment type="caution">
    <text evidence="13">The sequence shown here is derived from an EMBL/GenBank/DDBJ whole genome shotgun (WGS) entry which is preliminary data.</text>
</comment>
<dbReference type="PANTHER" id="PTHR13710:SF153">
    <property type="entry name" value="RECQ-LIKE DNA HELICASE BLM"/>
    <property type="match status" value="1"/>
</dbReference>
<dbReference type="GO" id="GO:0005524">
    <property type="term" value="F:ATP binding"/>
    <property type="evidence" value="ECO:0007669"/>
    <property type="project" value="UniProtKB-KW"/>
</dbReference>
<dbReference type="InterPro" id="IPR014001">
    <property type="entry name" value="Helicase_ATP-bd"/>
</dbReference>
<dbReference type="Pfam" id="PF00270">
    <property type="entry name" value="DEAD"/>
    <property type="match status" value="1"/>
</dbReference>
<dbReference type="GO" id="GO:0043138">
    <property type="term" value="F:3'-5' DNA helicase activity"/>
    <property type="evidence" value="ECO:0007669"/>
    <property type="project" value="UniProtKB-EC"/>
</dbReference>
<evidence type="ECO:0000313" key="14">
    <source>
        <dbReference type="Proteomes" id="UP001162060"/>
    </source>
</evidence>
<protein>
    <recommendedName>
        <fullName evidence="10">DNA 3'-5' helicase</fullName>
        <ecNumber evidence="10">5.6.2.4</ecNumber>
    </recommendedName>
</protein>
<dbReference type="EC" id="5.6.2.4" evidence="10"/>
<evidence type="ECO:0000256" key="1">
    <source>
        <dbReference type="ARBA" id="ARBA00005446"/>
    </source>
</evidence>
<comment type="catalytic activity">
    <reaction evidence="9">
        <text>Couples ATP hydrolysis with the unwinding of duplex DNA by translocating in the 3'-5' direction.</text>
        <dbReference type="EC" id="5.6.2.4"/>
    </reaction>
</comment>
<evidence type="ECO:0000313" key="13">
    <source>
        <dbReference type="EMBL" id="CAK7937625.1"/>
    </source>
</evidence>
<evidence type="ECO:0000259" key="11">
    <source>
        <dbReference type="PROSITE" id="PS51192"/>
    </source>
</evidence>
<keyword evidence="5" id="KW-0067">ATP-binding</keyword>
<keyword evidence="8" id="KW-0539">Nucleus</keyword>
<dbReference type="Proteomes" id="UP001162060">
    <property type="component" value="Unassembled WGS sequence"/>
</dbReference>
<dbReference type="PROSITE" id="PS51192">
    <property type="entry name" value="HELICASE_ATP_BIND_1"/>
    <property type="match status" value="1"/>
</dbReference>
<dbReference type="InterPro" id="IPR002464">
    <property type="entry name" value="DNA/RNA_helicase_DEAH_CS"/>
</dbReference>
<evidence type="ECO:0000256" key="2">
    <source>
        <dbReference type="ARBA" id="ARBA00022741"/>
    </source>
</evidence>
<dbReference type="InterPro" id="IPR001650">
    <property type="entry name" value="Helicase_C-like"/>
</dbReference>
<dbReference type="PROSITE" id="PS51194">
    <property type="entry name" value="HELICASE_CTER"/>
    <property type="match status" value="1"/>
</dbReference>
<dbReference type="Gene3D" id="3.40.50.300">
    <property type="entry name" value="P-loop containing nucleotide triphosphate hydrolases"/>
    <property type="match status" value="2"/>
</dbReference>
<evidence type="ECO:0000259" key="12">
    <source>
        <dbReference type="PROSITE" id="PS51194"/>
    </source>
</evidence>
<evidence type="ECO:0000256" key="9">
    <source>
        <dbReference type="ARBA" id="ARBA00034617"/>
    </source>
</evidence>
<dbReference type="GO" id="GO:0005737">
    <property type="term" value="C:cytoplasm"/>
    <property type="evidence" value="ECO:0007669"/>
    <property type="project" value="TreeGrafter"/>
</dbReference>
<keyword evidence="4" id="KW-0347">Helicase</keyword>
<dbReference type="PROSITE" id="PS00690">
    <property type="entry name" value="DEAH_ATP_HELICASE"/>
    <property type="match status" value="1"/>
</dbReference>
<keyword evidence="2" id="KW-0547">Nucleotide-binding</keyword>
<keyword evidence="6" id="KW-0238">DNA-binding</keyword>
<comment type="similarity">
    <text evidence="1">Belongs to the helicase family. RecQ subfamily.</text>
</comment>
<evidence type="ECO:0000256" key="7">
    <source>
        <dbReference type="ARBA" id="ARBA00023235"/>
    </source>
</evidence>
<dbReference type="GO" id="GO:0016787">
    <property type="term" value="F:hydrolase activity"/>
    <property type="evidence" value="ECO:0007669"/>
    <property type="project" value="UniProtKB-KW"/>
</dbReference>
<dbReference type="InterPro" id="IPR027417">
    <property type="entry name" value="P-loop_NTPase"/>
</dbReference>
<evidence type="ECO:0000256" key="3">
    <source>
        <dbReference type="ARBA" id="ARBA00022801"/>
    </source>
</evidence>
<dbReference type="InterPro" id="IPR004589">
    <property type="entry name" value="DNA_helicase_ATP-dep_RecQ"/>
</dbReference>
<dbReference type="InterPro" id="IPR011545">
    <property type="entry name" value="DEAD/DEAH_box_helicase_dom"/>
</dbReference>
<dbReference type="GO" id="GO:0005694">
    <property type="term" value="C:chromosome"/>
    <property type="evidence" value="ECO:0007669"/>
    <property type="project" value="TreeGrafter"/>
</dbReference>
<reference evidence="13" key="1">
    <citation type="submission" date="2024-01" db="EMBL/GenBank/DDBJ databases">
        <authorList>
            <person name="Webb A."/>
        </authorList>
    </citation>
    <scope>NUCLEOTIDE SEQUENCE</scope>
    <source>
        <strain evidence="13">Pm1</strain>
    </source>
</reference>
<accession>A0AAV1USY2</accession>
<evidence type="ECO:0000256" key="4">
    <source>
        <dbReference type="ARBA" id="ARBA00022806"/>
    </source>
</evidence>
<proteinExistence type="inferred from homology"/>
<dbReference type="AlphaFoldDB" id="A0AAV1USY2"/>
<sequence length="554" mass="61893">MIAGIWPRVLLHSSCSRWFSTYDHVLDSVYRMLLEVNATEAFHVSEAQSTAVAMATKGYSVFLHLPTGAGKSLAFQAPALVTGTGQTTLVVSPLLALINDQVAALRRKGVRACQVSGSGNQRLAPLSQLLARQRLVYTTPEFLQMNEEMRRWVRAANKDHQLARIVLDEAHCVLEWGNTFRPSYLHLSHFKTKFLSEVPVTLATASVSDEDIARLAELFQLQLRPVLPTVERKGVSDQAAPHNQLVVIQQVTDRKNLRLEVIRKKPTAAQWIATRVGQETTIVYCMTRKEAEDLCLALVRVGCHAGVYHGALPQRRREFVRKQWMMGQLTVICATSAFGMGIDRSDVRFVIHHSIPLSLSAYMQQVGRSGRDGKPAVCVLLYSEADKSRADALTTGRLDFDGTGSGAMSNGSSRREVEEVAAFCEMTNGCRKELLYSHYNFHFDASQCIRNCNCGVPLEAAIESWHHEVIATEHRIKSIDDDTDEGIAKGAIEYQYQKILAESKRLNLPKREAMSRRLVRDVLEAQPASEEEMASMRGVGLTKASRYFQLFRTS</sequence>
<evidence type="ECO:0000256" key="8">
    <source>
        <dbReference type="ARBA" id="ARBA00023242"/>
    </source>
</evidence>
<dbReference type="GO" id="GO:0003677">
    <property type="term" value="F:DNA binding"/>
    <property type="evidence" value="ECO:0007669"/>
    <property type="project" value="UniProtKB-KW"/>
</dbReference>
<keyword evidence="7" id="KW-0413">Isomerase</keyword>
<evidence type="ECO:0000256" key="5">
    <source>
        <dbReference type="ARBA" id="ARBA00022840"/>
    </source>
</evidence>
<dbReference type="SMART" id="SM00487">
    <property type="entry name" value="DEXDc"/>
    <property type="match status" value="1"/>
</dbReference>
<keyword evidence="3" id="KW-0378">Hydrolase</keyword>
<dbReference type="GO" id="GO:0005634">
    <property type="term" value="C:nucleus"/>
    <property type="evidence" value="ECO:0007669"/>
    <property type="project" value="TreeGrafter"/>
</dbReference>
<feature type="domain" description="Helicase C-terminal" evidence="12">
    <location>
        <begin position="268"/>
        <end position="421"/>
    </location>
</feature>
<organism evidence="13 14">
    <name type="scientific">Peronospora matthiolae</name>
    <dbReference type="NCBI Taxonomy" id="2874970"/>
    <lineage>
        <taxon>Eukaryota</taxon>
        <taxon>Sar</taxon>
        <taxon>Stramenopiles</taxon>
        <taxon>Oomycota</taxon>
        <taxon>Peronosporomycetes</taxon>
        <taxon>Peronosporales</taxon>
        <taxon>Peronosporaceae</taxon>
        <taxon>Peronospora</taxon>
    </lineage>
</organism>
<dbReference type="NCBIfam" id="TIGR00614">
    <property type="entry name" value="recQ_fam"/>
    <property type="match status" value="1"/>
</dbReference>
<dbReference type="PANTHER" id="PTHR13710">
    <property type="entry name" value="DNA HELICASE RECQ FAMILY MEMBER"/>
    <property type="match status" value="1"/>
</dbReference>
<dbReference type="GO" id="GO:0009378">
    <property type="term" value="F:four-way junction helicase activity"/>
    <property type="evidence" value="ECO:0007669"/>
    <property type="project" value="TreeGrafter"/>
</dbReference>
<evidence type="ECO:0000256" key="10">
    <source>
        <dbReference type="ARBA" id="ARBA00034808"/>
    </source>
</evidence>
<name>A0AAV1USY2_9STRA</name>
<dbReference type="SMART" id="SM00490">
    <property type="entry name" value="HELICc"/>
    <property type="match status" value="1"/>
</dbReference>
<dbReference type="Pfam" id="PF00271">
    <property type="entry name" value="Helicase_C"/>
    <property type="match status" value="1"/>
</dbReference>